<name>A0A0H5Q8Q4_NEIMI</name>
<organism evidence="5 6">
    <name type="scientific">Neisseria meningitidis serogroup B</name>
    <dbReference type="NCBI Taxonomy" id="491"/>
    <lineage>
        <taxon>Bacteria</taxon>
        <taxon>Pseudomonadati</taxon>
        <taxon>Pseudomonadota</taxon>
        <taxon>Betaproteobacteria</taxon>
        <taxon>Neisseriales</taxon>
        <taxon>Neisseriaceae</taxon>
        <taxon>Neisseria</taxon>
    </lineage>
</organism>
<dbReference type="SUPFAM" id="SSF50129">
    <property type="entry name" value="GroES-like"/>
    <property type="match status" value="1"/>
</dbReference>
<evidence type="ECO:0000313" key="6">
    <source>
        <dbReference type="Proteomes" id="UP000182715"/>
    </source>
</evidence>
<dbReference type="Gene3D" id="3.90.180.10">
    <property type="entry name" value="Medium-chain alcohol dehydrogenases, catalytic domain"/>
    <property type="match status" value="1"/>
</dbReference>
<dbReference type="EMBL" id="CVTF01000032">
    <property type="protein sequence ID" value="CRY98288.1"/>
    <property type="molecule type" value="Genomic_DNA"/>
</dbReference>
<evidence type="ECO:0000256" key="1">
    <source>
        <dbReference type="ARBA" id="ARBA00001947"/>
    </source>
</evidence>
<dbReference type="Proteomes" id="UP000182715">
    <property type="component" value="Unassembled WGS sequence"/>
</dbReference>
<dbReference type="PANTHER" id="PTHR42813">
    <property type="entry name" value="ZINC-TYPE ALCOHOL DEHYDROGENASE-LIKE"/>
    <property type="match status" value="1"/>
</dbReference>
<keyword evidence="4" id="KW-0862">Zinc</keyword>
<reference evidence="5 6" key="1">
    <citation type="submission" date="2014-11" db="EMBL/GenBank/DDBJ databases">
        <authorList>
            <person name="Diene M.Seydina."/>
        </authorList>
    </citation>
    <scope>NUCLEOTIDE SEQUENCE [LARGE SCALE GENOMIC DNA]</scope>
    <source>
        <strain evidence="5 6">Neisseria meningitidis CHUV</strain>
    </source>
</reference>
<dbReference type="GO" id="GO:0046872">
    <property type="term" value="F:metal ion binding"/>
    <property type="evidence" value="ECO:0007669"/>
    <property type="project" value="UniProtKB-KW"/>
</dbReference>
<evidence type="ECO:0000256" key="2">
    <source>
        <dbReference type="ARBA" id="ARBA00008072"/>
    </source>
</evidence>
<comment type="cofactor">
    <cofactor evidence="1">
        <name>Zn(2+)</name>
        <dbReference type="ChEBI" id="CHEBI:29105"/>
    </cofactor>
</comment>
<protein>
    <submittedName>
        <fullName evidence="5">Putative dehydrogenase</fullName>
    </submittedName>
</protein>
<sequence>MKAMVYHGANDIRFEEKPRPQIIDPTDAVVKIVKTTICGTDLGIWKGKKTRSRRRSYSRS</sequence>
<proteinExistence type="inferred from homology"/>
<evidence type="ECO:0000256" key="4">
    <source>
        <dbReference type="ARBA" id="ARBA00022833"/>
    </source>
</evidence>
<evidence type="ECO:0000256" key="3">
    <source>
        <dbReference type="ARBA" id="ARBA00022723"/>
    </source>
</evidence>
<dbReference type="InterPro" id="IPR011032">
    <property type="entry name" value="GroES-like_sf"/>
</dbReference>
<dbReference type="AlphaFoldDB" id="A0A0H5Q8Q4"/>
<comment type="similarity">
    <text evidence="2">Belongs to the zinc-containing alcohol dehydrogenase family.</text>
</comment>
<dbReference type="PANTHER" id="PTHR42813:SF4">
    <property type="entry name" value="NADP-DEPENDENT ISOPROPANOL DEHYDROGENASE"/>
    <property type="match status" value="1"/>
</dbReference>
<evidence type="ECO:0000313" key="5">
    <source>
        <dbReference type="EMBL" id="CRY98288.1"/>
    </source>
</evidence>
<keyword evidence="3" id="KW-0479">Metal-binding</keyword>
<accession>A0A0H5Q8Q4</accession>